<keyword evidence="6" id="KW-0503">Monooxygenase</keyword>
<dbReference type="GO" id="GO:0004497">
    <property type="term" value="F:monooxygenase activity"/>
    <property type="evidence" value="ECO:0007669"/>
    <property type="project" value="UniProtKB-KW"/>
</dbReference>
<keyword evidence="7" id="KW-0812">Transmembrane</keyword>
<evidence type="ECO:0000256" key="4">
    <source>
        <dbReference type="ARBA" id="ARBA00023002"/>
    </source>
</evidence>
<evidence type="ECO:0000256" key="6">
    <source>
        <dbReference type="ARBA" id="ARBA00023033"/>
    </source>
</evidence>
<dbReference type="EMBL" id="JAPUFD010000012">
    <property type="protein sequence ID" value="MDI1490475.1"/>
    <property type="molecule type" value="Genomic_DNA"/>
</dbReference>
<keyword evidence="7" id="KW-1133">Transmembrane helix</keyword>
<dbReference type="InterPro" id="IPR050121">
    <property type="entry name" value="Cytochrome_P450_monoxygenase"/>
</dbReference>
<accession>A0AA43QUD0</accession>
<evidence type="ECO:0000256" key="3">
    <source>
        <dbReference type="ARBA" id="ARBA00022723"/>
    </source>
</evidence>
<dbReference type="AlphaFoldDB" id="A0AA43QUD0"/>
<dbReference type="Gene3D" id="1.10.630.10">
    <property type="entry name" value="Cytochrome P450"/>
    <property type="match status" value="1"/>
</dbReference>
<dbReference type="PANTHER" id="PTHR24305">
    <property type="entry name" value="CYTOCHROME P450"/>
    <property type="match status" value="1"/>
</dbReference>
<evidence type="ECO:0000256" key="1">
    <source>
        <dbReference type="ARBA" id="ARBA00001971"/>
    </source>
</evidence>
<keyword evidence="4" id="KW-0560">Oxidoreductase</keyword>
<dbReference type="GO" id="GO:0016705">
    <property type="term" value="F:oxidoreductase activity, acting on paired donors, with incorporation or reduction of molecular oxygen"/>
    <property type="evidence" value="ECO:0007669"/>
    <property type="project" value="InterPro"/>
</dbReference>
<evidence type="ECO:0008006" key="10">
    <source>
        <dbReference type="Google" id="ProtNLM"/>
    </source>
</evidence>
<proteinExistence type="inferred from homology"/>
<dbReference type="SUPFAM" id="SSF48264">
    <property type="entry name" value="Cytochrome P450"/>
    <property type="match status" value="1"/>
</dbReference>
<dbReference type="Proteomes" id="UP001161017">
    <property type="component" value="Unassembled WGS sequence"/>
</dbReference>
<evidence type="ECO:0000256" key="2">
    <source>
        <dbReference type="ARBA" id="ARBA00010617"/>
    </source>
</evidence>
<keyword evidence="9" id="KW-1185">Reference proteome</keyword>
<keyword evidence="7" id="KW-0472">Membrane</keyword>
<comment type="cofactor">
    <cofactor evidence="1">
        <name>heme</name>
        <dbReference type="ChEBI" id="CHEBI:30413"/>
    </cofactor>
</comment>
<evidence type="ECO:0000313" key="9">
    <source>
        <dbReference type="Proteomes" id="UP001161017"/>
    </source>
</evidence>
<dbReference type="PANTHER" id="PTHR24305:SF157">
    <property type="entry name" value="N-ACETYLTRYPTOPHAN 6-HYDROXYLASE IVOC-RELATED"/>
    <property type="match status" value="1"/>
</dbReference>
<evidence type="ECO:0000256" key="7">
    <source>
        <dbReference type="SAM" id="Phobius"/>
    </source>
</evidence>
<organism evidence="8 9">
    <name type="scientific">Ramalina farinacea</name>
    <dbReference type="NCBI Taxonomy" id="258253"/>
    <lineage>
        <taxon>Eukaryota</taxon>
        <taxon>Fungi</taxon>
        <taxon>Dikarya</taxon>
        <taxon>Ascomycota</taxon>
        <taxon>Pezizomycotina</taxon>
        <taxon>Lecanoromycetes</taxon>
        <taxon>OSLEUM clade</taxon>
        <taxon>Lecanoromycetidae</taxon>
        <taxon>Lecanorales</taxon>
        <taxon>Lecanorineae</taxon>
        <taxon>Ramalinaceae</taxon>
        <taxon>Ramalina</taxon>
    </lineage>
</organism>
<comment type="caution">
    <text evidence="8">The sequence shown here is derived from an EMBL/GenBank/DDBJ whole genome shotgun (WGS) entry which is preliminary data.</text>
</comment>
<reference evidence="8" key="1">
    <citation type="journal article" date="2023" name="Genome Biol. Evol.">
        <title>First Whole Genome Sequence and Flow Cytometry Genome Size Data for the Lichen-Forming Fungus Ramalina farinacea (Ascomycota).</title>
        <authorList>
            <person name="Llewellyn T."/>
            <person name="Mian S."/>
            <person name="Hill R."/>
            <person name="Leitch I.J."/>
            <person name="Gaya E."/>
        </authorList>
    </citation>
    <scope>NUCLEOTIDE SEQUENCE</scope>
    <source>
        <strain evidence="8">LIQ254RAFAR</strain>
    </source>
</reference>
<dbReference type="InterPro" id="IPR036396">
    <property type="entry name" value="Cyt_P450_sf"/>
</dbReference>
<name>A0AA43QUD0_9LECA</name>
<evidence type="ECO:0000313" key="8">
    <source>
        <dbReference type="EMBL" id="MDI1490475.1"/>
    </source>
</evidence>
<sequence>MALTPISLFLFSLLSSIIYGIVLAIHRLRFSPLARFPGSKIAAVSMWYEFYFDVIGRGRYMWKIGEMHERYGLVSPSPFPKPHSTPKLFPSNHNEYPFPWRRVLTQVNGTGPIIRINPYELHINDPEQLLTPHESYYETLYPPTSTRRTTKYPPQMRAFGPPLSTFTTTSHELHRVRRNALSPFFSRASVMELAPTVGVAVTRLVERLDGARRGRVAGKEVVRGGGKGEVVNLGDAFMALTNDVICAYAFGEGGGEGFLERREFAAEWAQMMRDVSSMRHAFGHLGWLYSIVGRIPVAAVTKFLGVKKPTMGALGDLQRVVRGKVEEVKAGLASGEKPAARKTIFYDLLTNSHLSEMDKTDERLQTEAMSVMTGG</sequence>
<gene>
    <name evidence="8" type="ORF">OHK93_001678</name>
</gene>
<protein>
    <recommendedName>
        <fullName evidence="10">Cytochrome P450</fullName>
    </recommendedName>
</protein>
<evidence type="ECO:0000256" key="5">
    <source>
        <dbReference type="ARBA" id="ARBA00023004"/>
    </source>
</evidence>
<keyword evidence="5" id="KW-0408">Iron</keyword>
<dbReference type="GO" id="GO:0005506">
    <property type="term" value="F:iron ion binding"/>
    <property type="evidence" value="ECO:0007669"/>
    <property type="project" value="InterPro"/>
</dbReference>
<keyword evidence="3" id="KW-0479">Metal-binding</keyword>
<feature type="transmembrane region" description="Helical" evidence="7">
    <location>
        <begin position="6"/>
        <end position="25"/>
    </location>
</feature>
<comment type="similarity">
    <text evidence="2">Belongs to the cytochrome P450 family.</text>
</comment>
<dbReference type="GO" id="GO:0020037">
    <property type="term" value="F:heme binding"/>
    <property type="evidence" value="ECO:0007669"/>
    <property type="project" value="InterPro"/>
</dbReference>